<organism evidence="2 3">
    <name type="scientific">Oryzias latipes</name>
    <name type="common">Japanese rice fish</name>
    <name type="synonym">Japanese killifish</name>
    <dbReference type="NCBI Taxonomy" id="8090"/>
    <lineage>
        <taxon>Eukaryota</taxon>
        <taxon>Metazoa</taxon>
        <taxon>Chordata</taxon>
        <taxon>Craniata</taxon>
        <taxon>Vertebrata</taxon>
        <taxon>Euteleostomi</taxon>
        <taxon>Actinopterygii</taxon>
        <taxon>Neopterygii</taxon>
        <taxon>Teleostei</taxon>
        <taxon>Neoteleostei</taxon>
        <taxon>Acanthomorphata</taxon>
        <taxon>Ovalentaria</taxon>
        <taxon>Atherinomorphae</taxon>
        <taxon>Beloniformes</taxon>
        <taxon>Adrianichthyidae</taxon>
        <taxon>Oryziinae</taxon>
        <taxon>Oryzias</taxon>
    </lineage>
</organism>
<dbReference type="Proteomes" id="UP000001038">
    <property type="component" value="Chromosome 15"/>
</dbReference>
<feature type="transmembrane region" description="Helical" evidence="1">
    <location>
        <begin position="6"/>
        <end position="25"/>
    </location>
</feature>
<evidence type="ECO:0000313" key="2">
    <source>
        <dbReference type="Ensembl" id="ENSORLP00000033465.1"/>
    </source>
</evidence>
<name>A0A3B3HNV0_ORYLA</name>
<proteinExistence type="predicted"/>
<keyword evidence="1" id="KW-1133">Transmembrane helix</keyword>
<dbReference type="AlphaFoldDB" id="A0A3B3HNV0"/>
<keyword evidence="3" id="KW-1185">Reference proteome</keyword>
<keyword evidence="1" id="KW-0812">Transmembrane</keyword>
<dbReference type="GeneTree" id="ENSGT01150000288816"/>
<accession>A0A3B3HNV0</accession>
<dbReference type="Ensembl" id="ENSORLT00000042334.1">
    <property type="protein sequence ID" value="ENSORLP00000033465.1"/>
    <property type="gene ID" value="ENSORLG00000021808.1"/>
</dbReference>
<reference evidence="2" key="2">
    <citation type="submission" date="2025-08" db="UniProtKB">
        <authorList>
            <consortium name="Ensembl"/>
        </authorList>
    </citation>
    <scope>IDENTIFICATION</scope>
    <source>
        <strain evidence="2">Hd-rR</strain>
    </source>
</reference>
<keyword evidence="1" id="KW-0472">Membrane</keyword>
<reference evidence="2 3" key="1">
    <citation type="journal article" date="2007" name="Nature">
        <title>The medaka draft genome and insights into vertebrate genome evolution.</title>
        <authorList>
            <person name="Kasahara M."/>
            <person name="Naruse K."/>
            <person name="Sasaki S."/>
            <person name="Nakatani Y."/>
            <person name="Qu W."/>
            <person name="Ahsan B."/>
            <person name="Yamada T."/>
            <person name="Nagayasu Y."/>
            <person name="Doi K."/>
            <person name="Kasai Y."/>
            <person name="Jindo T."/>
            <person name="Kobayashi D."/>
            <person name="Shimada A."/>
            <person name="Toyoda A."/>
            <person name="Kuroki Y."/>
            <person name="Fujiyama A."/>
            <person name="Sasaki T."/>
            <person name="Shimizu A."/>
            <person name="Asakawa S."/>
            <person name="Shimizu N."/>
            <person name="Hashimoto S."/>
            <person name="Yang J."/>
            <person name="Lee Y."/>
            <person name="Matsushima K."/>
            <person name="Sugano S."/>
            <person name="Sakaizumi M."/>
            <person name="Narita T."/>
            <person name="Ohishi K."/>
            <person name="Haga S."/>
            <person name="Ohta F."/>
            <person name="Nomoto H."/>
            <person name="Nogata K."/>
            <person name="Morishita T."/>
            <person name="Endo T."/>
            <person name="Shin-I T."/>
            <person name="Takeda H."/>
            <person name="Morishita S."/>
            <person name="Kohara Y."/>
        </authorList>
    </citation>
    <scope>NUCLEOTIDE SEQUENCE [LARGE SCALE GENOMIC DNA]</scope>
    <source>
        <strain evidence="2 3">Hd-rR</strain>
    </source>
</reference>
<dbReference type="InParanoid" id="A0A3B3HNV0"/>
<protein>
    <submittedName>
        <fullName evidence="2">Uncharacterized protein</fullName>
    </submittedName>
</protein>
<evidence type="ECO:0000313" key="3">
    <source>
        <dbReference type="Proteomes" id="UP000001038"/>
    </source>
</evidence>
<evidence type="ECO:0000256" key="1">
    <source>
        <dbReference type="SAM" id="Phobius"/>
    </source>
</evidence>
<sequence length="86" mass="10091">MPIWSVMWLQVPGTLSAMVFTFSFLKKNKHQKKKRSDGGLDQVIRTIFSIWERTLFRLSESRATMVRFFCYSLAHASFSRFPEANP</sequence>
<reference evidence="2" key="3">
    <citation type="submission" date="2025-09" db="UniProtKB">
        <authorList>
            <consortium name="Ensembl"/>
        </authorList>
    </citation>
    <scope>IDENTIFICATION</scope>
    <source>
        <strain evidence="2">Hd-rR</strain>
    </source>
</reference>